<dbReference type="InterPro" id="IPR000010">
    <property type="entry name" value="Cystatin_dom"/>
</dbReference>
<keyword evidence="4" id="KW-0646">Protease inhibitor</keyword>
<dbReference type="PANTHER" id="PTHR11414">
    <property type="entry name" value="CYSTATIN FAMILY MEMBER"/>
    <property type="match status" value="1"/>
</dbReference>
<dbReference type="AlphaFoldDB" id="A0AAV6T3P6"/>
<evidence type="ECO:0000256" key="1">
    <source>
        <dbReference type="ARBA" id="ARBA00004496"/>
    </source>
</evidence>
<dbReference type="GO" id="GO:0002376">
    <property type="term" value="P:immune system process"/>
    <property type="evidence" value="ECO:0007669"/>
    <property type="project" value="UniProtKB-KW"/>
</dbReference>
<dbReference type="PANTHER" id="PTHR11414:SF21">
    <property type="entry name" value="CYSTATIN 14A, TANDEM DUPLICATE 1-RELATED"/>
    <property type="match status" value="1"/>
</dbReference>
<evidence type="ECO:0000256" key="3">
    <source>
        <dbReference type="ARBA" id="ARBA00022490"/>
    </source>
</evidence>
<evidence type="ECO:0000256" key="4">
    <source>
        <dbReference type="ARBA" id="ARBA00022690"/>
    </source>
</evidence>
<dbReference type="Proteomes" id="UP000693946">
    <property type="component" value="Linkage Group LG1"/>
</dbReference>
<dbReference type="EMBL" id="JAGKHQ010000001">
    <property type="protein sequence ID" value="KAG7524008.1"/>
    <property type="molecule type" value="Genomic_DNA"/>
</dbReference>
<dbReference type="FunFam" id="3.10.450.10:FF:000001">
    <property type="entry name" value="Cystatin-A"/>
    <property type="match status" value="1"/>
</dbReference>
<accession>A0AAV6T3P6</accession>
<comment type="similarity">
    <text evidence="2">Belongs to the cystatin family.</text>
</comment>
<evidence type="ECO:0000256" key="2">
    <source>
        <dbReference type="ARBA" id="ARBA00009403"/>
    </source>
</evidence>
<comment type="caution">
    <text evidence="10">The sequence shown here is derived from an EMBL/GenBank/DDBJ whole genome shotgun (WGS) entry which is preliminary data.</text>
</comment>
<dbReference type="CDD" id="cd00042">
    <property type="entry name" value="CY"/>
    <property type="match status" value="1"/>
</dbReference>
<dbReference type="SMART" id="SM00043">
    <property type="entry name" value="CY"/>
    <property type="match status" value="1"/>
</dbReference>
<organism evidence="10 11">
    <name type="scientific">Solea senegalensis</name>
    <name type="common">Senegalese sole</name>
    <dbReference type="NCBI Taxonomy" id="28829"/>
    <lineage>
        <taxon>Eukaryota</taxon>
        <taxon>Metazoa</taxon>
        <taxon>Chordata</taxon>
        <taxon>Craniata</taxon>
        <taxon>Vertebrata</taxon>
        <taxon>Euteleostomi</taxon>
        <taxon>Actinopterygii</taxon>
        <taxon>Neopterygii</taxon>
        <taxon>Teleostei</taxon>
        <taxon>Neoteleostei</taxon>
        <taxon>Acanthomorphata</taxon>
        <taxon>Carangaria</taxon>
        <taxon>Pleuronectiformes</taxon>
        <taxon>Pleuronectoidei</taxon>
        <taxon>Soleidae</taxon>
        <taxon>Solea</taxon>
    </lineage>
</organism>
<dbReference type="Pfam" id="PF00031">
    <property type="entry name" value="Cystatin"/>
    <property type="match status" value="1"/>
</dbReference>
<dbReference type="GO" id="GO:0005829">
    <property type="term" value="C:cytosol"/>
    <property type="evidence" value="ECO:0007669"/>
    <property type="project" value="TreeGrafter"/>
</dbReference>
<keyword evidence="11" id="KW-1185">Reference proteome</keyword>
<evidence type="ECO:0000313" key="11">
    <source>
        <dbReference type="Proteomes" id="UP000693946"/>
    </source>
</evidence>
<evidence type="ECO:0000256" key="6">
    <source>
        <dbReference type="ARBA" id="ARBA00022859"/>
    </source>
</evidence>
<gene>
    <name evidence="10" type="ORF">JOB18_005667</name>
</gene>
<protein>
    <recommendedName>
        <fullName evidence="7">Cystatin-B</fullName>
    </recommendedName>
    <alternativeName>
        <fullName evidence="8">Stefin-B</fullName>
    </alternativeName>
</protein>
<proteinExistence type="inferred from homology"/>
<reference evidence="10 11" key="1">
    <citation type="journal article" date="2021" name="Sci. Rep.">
        <title>Chromosome anchoring in Senegalese sole (Solea senegalensis) reveals sex-associated markers and genome rearrangements in flatfish.</title>
        <authorList>
            <person name="Guerrero-Cozar I."/>
            <person name="Gomez-Garrido J."/>
            <person name="Berbel C."/>
            <person name="Martinez-Blanch J.F."/>
            <person name="Alioto T."/>
            <person name="Claros M.G."/>
            <person name="Gagnaire P.A."/>
            <person name="Manchado M."/>
        </authorList>
    </citation>
    <scope>NUCLEOTIDE SEQUENCE [LARGE SCALE GENOMIC DNA]</scope>
    <source>
        <strain evidence="10">Sse05_10M</strain>
    </source>
</reference>
<evidence type="ECO:0000256" key="7">
    <source>
        <dbReference type="ARBA" id="ARBA00040677"/>
    </source>
</evidence>
<dbReference type="GO" id="GO:0004869">
    <property type="term" value="F:cysteine-type endopeptidase inhibitor activity"/>
    <property type="evidence" value="ECO:0007669"/>
    <property type="project" value="UniProtKB-KW"/>
</dbReference>
<dbReference type="GO" id="GO:0071220">
    <property type="term" value="P:cellular response to bacterial lipoprotein"/>
    <property type="evidence" value="ECO:0007669"/>
    <property type="project" value="UniProtKB-ARBA"/>
</dbReference>
<sequence>MSCGGLSEPAREADEEIQKLCDSVKIQVEAKVGRNLDVYIAKLYKTQVVAGTNYFIKVYVGGDEYFHLRINQKLPCDRGEAELHSLQQHKTLDDPIVYF</sequence>
<evidence type="ECO:0000313" key="10">
    <source>
        <dbReference type="EMBL" id="KAG7524008.1"/>
    </source>
</evidence>
<evidence type="ECO:0000256" key="8">
    <source>
        <dbReference type="ARBA" id="ARBA00041437"/>
    </source>
</evidence>
<keyword evidence="3" id="KW-0963">Cytoplasm</keyword>
<feature type="domain" description="Cystatin" evidence="9">
    <location>
        <begin position="2"/>
        <end position="99"/>
    </location>
</feature>
<comment type="subcellular location">
    <subcellularLocation>
        <location evidence="1">Cytoplasm</location>
    </subcellularLocation>
</comment>
<dbReference type="InterPro" id="IPR001713">
    <property type="entry name" value="Prot_inh_stefin"/>
</dbReference>
<evidence type="ECO:0000256" key="5">
    <source>
        <dbReference type="ARBA" id="ARBA00022704"/>
    </source>
</evidence>
<evidence type="ECO:0000259" key="9">
    <source>
        <dbReference type="SMART" id="SM00043"/>
    </source>
</evidence>
<name>A0AAV6T3P6_SOLSE</name>
<keyword evidence="5" id="KW-0789">Thiol protease inhibitor</keyword>
<keyword evidence="6" id="KW-0391">Immunity</keyword>